<organism evidence="2 3">
    <name type="scientific">Ambrosiozyma monospora</name>
    <name type="common">Yeast</name>
    <name type="synonym">Endomycopsis monosporus</name>
    <dbReference type="NCBI Taxonomy" id="43982"/>
    <lineage>
        <taxon>Eukaryota</taxon>
        <taxon>Fungi</taxon>
        <taxon>Dikarya</taxon>
        <taxon>Ascomycota</taxon>
        <taxon>Saccharomycotina</taxon>
        <taxon>Pichiomycetes</taxon>
        <taxon>Pichiales</taxon>
        <taxon>Pichiaceae</taxon>
        <taxon>Ambrosiozyma</taxon>
    </lineage>
</organism>
<protein>
    <submittedName>
        <fullName evidence="2">Unnamed protein product</fullName>
    </submittedName>
</protein>
<evidence type="ECO:0000256" key="1">
    <source>
        <dbReference type="SAM" id="MobiDB-lite"/>
    </source>
</evidence>
<accession>A0A9W6Z7F7</accession>
<proteinExistence type="predicted"/>
<sequence length="80" mass="9241">MVGPKVPKEVQEIRDLRLGRGDDHLQKQRHSTPVKNSFYDQSSKSGKITKFFDTGKSLNDEVKGEMMKNISKTRSNRFEE</sequence>
<keyword evidence="3" id="KW-1185">Reference proteome</keyword>
<feature type="region of interest" description="Disordered" evidence="1">
    <location>
        <begin position="18"/>
        <end position="41"/>
    </location>
</feature>
<evidence type="ECO:0000313" key="2">
    <source>
        <dbReference type="EMBL" id="GMG55593.1"/>
    </source>
</evidence>
<dbReference type="EMBL" id="BSXU01005800">
    <property type="protein sequence ID" value="GMG55593.1"/>
    <property type="molecule type" value="Genomic_DNA"/>
</dbReference>
<dbReference type="Proteomes" id="UP001165063">
    <property type="component" value="Unassembled WGS sequence"/>
</dbReference>
<evidence type="ECO:0000313" key="3">
    <source>
        <dbReference type="Proteomes" id="UP001165063"/>
    </source>
</evidence>
<dbReference type="AlphaFoldDB" id="A0A9W6Z7F7"/>
<gene>
    <name evidence="2" type="ORF">Amon01_000766600</name>
</gene>
<reference evidence="2" key="1">
    <citation type="submission" date="2023-04" db="EMBL/GenBank/DDBJ databases">
        <title>Ambrosiozyma monospora NBRC 1965.</title>
        <authorList>
            <person name="Ichikawa N."/>
            <person name="Sato H."/>
            <person name="Tonouchi N."/>
        </authorList>
    </citation>
    <scope>NUCLEOTIDE SEQUENCE</scope>
    <source>
        <strain evidence="2">NBRC 1965</strain>
    </source>
</reference>
<comment type="caution">
    <text evidence="2">The sequence shown here is derived from an EMBL/GenBank/DDBJ whole genome shotgun (WGS) entry which is preliminary data.</text>
</comment>
<name>A0A9W6Z7F7_AMBMO</name>